<evidence type="ECO:0000256" key="1">
    <source>
        <dbReference type="SAM" id="MobiDB-lite"/>
    </source>
</evidence>
<dbReference type="Proteomes" id="UP001153269">
    <property type="component" value="Unassembled WGS sequence"/>
</dbReference>
<gene>
    <name evidence="2" type="ORF">PLEPLA_LOCUS22678</name>
</gene>
<evidence type="ECO:0000313" key="3">
    <source>
        <dbReference type="Proteomes" id="UP001153269"/>
    </source>
</evidence>
<organism evidence="2 3">
    <name type="scientific">Pleuronectes platessa</name>
    <name type="common">European plaice</name>
    <dbReference type="NCBI Taxonomy" id="8262"/>
    <lineage>
        <taxon>Eukaryota</taxon>
        <taxon>Metazoa</taxon>
        <taxon>Chordata</taxon>
        <taxon>Craniata</taxon>
        <taxon>Vertebrata</taxon>
        <taxon>Euteleostomi</taxon>
        <taxon>Actinopterygii</taxon>
        <taxon>Neopterygii</taxon>
        <taxon>Teleostei</taxon>
        <taxon>Neoteleostei</taxon>
        <taxon>Acanthomorphata</taxon>
        <taxon>Carangaria</taxon>
        <taxon>Pleuronectiformes</taxon>
        <taxon>Pleuronectoidei</taxon>
        <taxon>Pleuronectidae</taxon>
        <taxon>Pleuronectes</taxon>
    </lineage>
</organism>
<accession>A0A9N7UQU1</accession>
<feature type="region of interest" description="Disordered" evidence="1">
    <location>
        <begin position="1"/>
        <end position="27"/>
    </location>
</feature>
<evidence type="ECO:0000313" key="2">
    <source>
        <dbReference type="EMBL" id="CAB1434629.1"/>
    </source>
</evidence>
<keyword evidence="3" id="KW-1185">Reference proteome</keyword>
<dbReference type="EMBL" id="CADEAL010001680">
    <property type="protein sequence ID" value="CAB1434629.1"/>
    <property type="molecule type" value="Genomic_DNA"/>
</dbReference>
<reference evidence="2" key="1">
    <citation type="submission" date="2020-03" db="EMBL/GenBank/DDBJ databases">
        <authorList>
            <person name="Weist P."/>
        </authorList>
    </citation>
    <scope>NUCLEOTIDE SEQUENCE</scope>
</reference>
<comment type="caution">
    <text evidence="2">The sequence shown here is derived from an EMBL/GenBank/DDBJ whole genome shotgun (WGS) entry which is preliminary data.</text>
</comment>
<protein>
    <submittedName>
        <fullName evidence="2">Uncharacterized protein</fullName>
    </submittedName>
</protein>
<dbReference type="AlphaFoldDB" id="A0A9N7UQU1"/>
<feature type="compositionally biased region" description="Basic and acidic residues" evidence="1">
    <location>
        <begin position="1"/>
        <end position="26"/>
    </location>
</feature>
<sequence length="109" mass="12397">MRRRGDEETRRRGDEETRRQGDKETGRVQQRWLRAVWHGKLVFHHMQGPERVGPDVEVCVGCRGGGEYHAAGGSRARFGGNENGLSGRLMAHKDRAFRWDGRLNLLGSD</sequence>
<name>A0A9N7UQU1_PLEPL</name>
<proteinExistence type="predicted"/>